<gene>
    <name evidence="3" type="ORF">IFM89_026300</name>
</gene>
<evidence type="ECO:0000313" key="4">
    <source>
        <dbReference type="Proteomes" id="UP000631114"/>
    </source>
</evidence>
<keyword evidence="4" id="KW-1185">Reference proteome</keyword>
<evidence type="ECO:0000313" key="3">
    <source>
        <dbReference type="EMBL" id="KAF9610994.1"/>
    </source>
</evidence>
<dbReference type="SUPFAM" id="SSF49503">
    <property type="entry name" value="Cupredoxins"/>
    <property type="match status" value="1"/>
</dbReference>
<comment type="caution">
    <text evidence="3">The sequence shown here is derived from an EMBL/GenBank/DDBJ whole genome shotgun (WGS) entry which is preliminary data.</text>
</comment>
<accession>A0A835I5K4</accession>
<dbReference type="GO" id="GO:0016491">
    <property type="term" value="F:oxidoreductase activity"/>
    <property type="evidence" value="ECO:0007669"/>
    <property type="project" value="InterPro"/>
</dbReference>
<organism evidence="3 4">
    <name type="scientific">Coptis chinensis</name>
    <dbReference type="NCBI Taxonomy" id="261450"/>
    <lineage>
        <taxon>Eukaryota</taxon>
        <taxon>Viridiplantae</taxon>
        <taxon>Streptophyta</taxon>
        <taxon>Embryophyta</taxon>
        <taxon>Tracheophyta</taxon>
        <taxon>Spermatophyta</taxon>
        <taxon>Magnoliopsida</taxon>
        <taxon>Ranunculales</taxon>
        <taxon>Ranunculaceae</taxon>
        <taxon>Coptidoideae</taxon>
        <taxon>Coptis</taxon>
    </lineage>
</organism>
<dbReference type="GO" id="GO:0005507">
    <property type="term" value="F:copper ion binding"/>
    <property type="evidence" value="ECO:0007669"/>
    <property type="project" value="InterPro"/>
</dbReference>
<protein>
    <recommendedName>
        <fullName evidence="2">Plastocyanin-like domain-containing protein</fullName>
    </recommendedName>
</protein>
<dbReference type="Proteomes" id="UP000631114">
    <property type="component" value="Unassembled WGS sequence"/>
</dbReference>
<evidence type="ECO:0000256" key="1">
    <source>
        <dbReference type="ARBA" id="ARBA00010609"/>
    </source>
</evidence>
<dbReference type="OrthoDB" id="2121828at2759"/>
<proteinExistence type="inferred from homology"/>
<dbReference type="Gene3D" id="2.60.40.420">
    <property type="entry name" value="Cupredoxins - blue copper proteins"/>
    <property type="match status" value="1"/>
</dbReference>
<dbReference type="AlphaFoldDB" id="A0A835I5K4"/>
<comment type="similarity">
    <text evidence="1">Belongs to the multicopper oxidase family.</text>
</comment>
<feature type="domain" description="Plastocyanin-like" evidence="2">
    <location>
        <begin position="32"/>
        <end position="76"/>
    </location>
</feature>
<name>A0A835I5K4_9MAGN</name>
<reference evidence="3 4" key="1">
    <citation type="submission" date="2020-10" db="EMBL/GenBank/DDBJ databases">
        <title>The Coptis chinensis genome and diversification of protoberbering-type alkaloids.</title>
        <authorList>
            <person name="Wang B."/>
            <person name="Shu S."/>
            <person name="Song C."/>
            <person name="Liu Y."/>
        </authorList>
    </citation>
    <scope>NUCLEOTIDE SEQUENCE [LARGE SCALE GENOMIC DNA]</scope>
    <source>
        <strain evidence="3">HL-2020</strain>
        <tissue evidence="3">Leaf</tissue>
    </source>
</reference>
<dbReference type="EMBL" id="JADFTS010000004">
    <property type="protein sequence ID" value="KAF9610994.1"/>
    <property type="molecule type" value="Genomic_DNA"/>
</dbReference>
<evidence type="ECO:0000259" key="2">
    <source>
        <dbReference type="Pfam" id="PF07731"/>
    </source>
</evidence>
<sequence>MTIQFRASTLTAIMRAFVSRVSVDNLFLYCRMNIGMLTSDSRKQYNLRDAVSRCTVQAYPHSWTAVYVALDNAGMWT</sequence>
<dbReference type="InterPro" id="IPR008972">
    <property type="entry name" value="Cupredoxin"/>
</dbReference>
<dbReference type="Pfam" id="PF07731">
    <property type="entry name" value="Cu-oxidase_2"/>
    <property type="match status" value="1"/>
</dbReference>
<dbReference type="InterPro" id="IPR011706">
    <property type="entry name" value="Cu-oxidase_C"/>
</dbReference>